<dbReference type="EMBL" id="JAPDDP010000045">
    <property type="protein sequence ID" value="MDA0183031.1"/>
    <property type="molecule type" value="Genomic_DNA"/>
</dbReference>
<dbReference type="InterPro" id="IPR011051">
    <property type="entry name" value="RmlC_Cupin_sf"/>
</dbReference>
<dbReference type="RefSeq" id="WP_270027415.1">
    <property type="nucleotide sequence ID" value="NZ_JAPDDP010000045.1"/>
</dbReference>
<dbReference type="InterPro" id="IPR014710">
    <property type="entry name" value="RmlC-like_jellyroll"/>
</dbReference>
<dbReference type="AlphaFoldDB" id="A0A9X3NBT0"/>
<evidence type="ECO:0000313" key="2">
    <source>
        <dbReference type="EMBL" id="MDA0183031.1"/>
    </source>
</evidence>
<keyword evidence="1" id="KW-0479">Metal-binding</keyword>
<organism evidence="2 3">
    <name type="scientific">Solirubrobacter phytolaccae</name>
    <dbReference type="NCBI Taxonomy" id="1404360"/>
    <lineage>
        <taxon>Bacteria</taxon>
        <taxon>Bacillati</taxon>
        <taxon>Actinomycetota</taxon>
        <taxon>Thermoleophilia</taxon>
        <taxon>Solirubrobacterales</taxon>
        <taxon>Solirubrobacteraceae</taxon>
        <taxon>Solirubrobacter</taxon>
    </lineage>
</organism>
<dbReference type="PANTHER" id="PTHR35848">
    <property type="entry name" value="OXALATE-BINDING PROTEIN"/>
    <property type="match status" value="1"/>
</dbReference>
<evidence type="ECO:0000313" key="3">
    <source>
        <dbReference type="Proteomes" id="UP001147653"/>
    </source>
</evidence>
<protein>
    <recommendedName>
        <fullName evidence="4">Cupin domain-containing protein</fullName>
    </recommendedName>
</protein>
<dbReference type="SUPFAM" id="SSF51182">
    <property type="entry name" value="RmlC-like cupins"/>
    <property type="match status" value="1"/>
</dbReference>
<name>A0A9X3NBT0_9ACTN</name>
<dbReference type="InterPro" id="IPR051610">
    <property type="entry name" value="GPI/OXD"/>
</dbReference>
<accession>A0A9X3NBT0</accession>
<gene>
    <name evidence="2" type="ORF">OJ997_22170</name>
</gene>
<dbReference type="Gene3D" id="2.60.120.10">
    <property type="entry name" value="Jelly Rolls"/>
    <property type="match status" value="1"/>
</dbReference>
<proteinExistence type="predicted"/>
<dbReference type="GO" id="GO:0046872">
    <property type="term" value="F:metal ion binding"/>
    <property type="evidence" value="ECO:0007669"/>
    <property type="project" value="UniProtKB-KW"/>
</dbReference>
<dbReference type="Proteomes" id="UP001147653">
    <property type="component" value="Unassembled WGS sequence"/>
</dbReference>
<comment type="caution">
    <text evidence="2">The sequence shown here is derived from an EMBL/GenBank/DDBJ whole genome shotgun (WGS) entry which is preliminary data.</text>
</comment>
<evidence type="ECO:0000256" key="1">
    <source>
        <dbReference type="ARBA" id="ARBA00022723"/>
    </source>
</evidence>
<sequence>MADWTRKNFEDFKDRAPEEVRIRWLFSRNEVKSEQVGVSRFSYEPGARMPFGHRHGVQEEVYVVVAGSGRAKLEDEIIDLALWDVVRVAPQVFRSFEAGPDGMELICVGGPRPAGNDNEGFKDFWPQD</sequence>
<evidence type="ECO:0008006" key="4">
    <source>
        <dbReference type="Google" id="ProtNLM"/>
    </source>
</evidence>
<reference evidence="2" key="1">
    <citation type="submission" date="2022-10" db="EMBL/GenBank/DDBJ databases">
        <title>The WGS of Solirubrobacter phytolaccae KCTC 29190.</title>
        <authorList>
            <person name="Jiang Z."/>
        </authorList>
    </citation>
    <scope>NUCLEOTIDE SEQUENCE</scope>
    <source>
        <strain evidence="2">KCTC 29190</strain>
    </source>
</reference>
<keyword evidence="3" id="KW-1185">Reference proteome</keyword>